<sequence length="74" mass="8577">MNPKISDFGMAHIFTHNELEANTNRVVRVNMAWELWKDGRGLEFMDPTPSDFMYEGSIVKMHPCRSAMRGRKCS</sequence>
<gene>
    <name evidence="1" type="ORF">RchiOBHm_Chr5g0025281</name>
</gene>
<evidence type="ECO:0000313" key="2">
    <source>
        <dbReference type="Proteomes" id="UP000238479"/>
    </source>
</evidence>
<keyword evidence="1" id="KW-0723">Serine/threonine-protein kinase</keyword>
<proteinExistence type="predicted"/>
<comment type="caution">
    <text evidence="1">The sequence shown here is derived from an EMBL/GenBank/DDBJ whole genome shotgun (WGS) entry which is preliminary data.</text>
</comment>
<protein>
    <submittedName>
        <fullName evidence="1">Putative non-specific serine/threonine protein kinase</fullName>
        <ecNumber evidence="1">2.7.11.1</ecNumber>
    </submittedName>
</protein>
<keyword evidence="2" id="KW-1185">Reference proteome</keyword>
<dbReference type="AlphaFoldDB" id="A0A2P6Q8K0"/>
<dbReference type="Gramene" id="PRQ30496">
    <property type="protein sequence ID" value="PRQ30496"/>
    <property type="gene ID" value="RchiOBHm_Chr5g0025281"/>
</dbReference>
<dbReference type="EC" id="2.7.11.1" evidence="1"/>
<dbReference type="EMBL" id="PDCK01000043">
    <property type="protein sequence ID" value="PRQ30496.1"/>
    <property type="molecule type" value="Genomic_DNA"/>
</dbReference>
<name>A0A2P6Q8K0_ROSCH</name>
<dbReference type="Proteomes" id="UP000238479">
    <property type="component" value="Chromosome 5"/>
</dbReference>
<organism evidence="1 2">
    <name type="scientific">Rosa chinensis</name>
    <name type="common">China rose</name>
    <dbReference type="NCBI Taxonomy" id="74649"/>
    <lineage>
        <taxon>Eukaryota</taxon>
        <taxon>Viridiplantae</taxon>
        <taxon>Streptophyta</taxon>
        <taxon>Embryophyta</taxon>
        <taxon>Tracheophyta</taxon>
        <taxon>Spermatophyta</taxon>
        <taxon>Magnoliopsida</taxon>
        <taxon>eudicotyledons</taxon>
        <taxon>Gunneridae</taxon>
        <taxon>Pentapetalae</taxon>
        <taxon>rosids</taxon>
        <taxon>fabids</taxon>
        <taxon>Rosales</taxon>
        <taxon>Rosaceae</taxon>
        <taxon>Rosoideae</taxon>
        <taxon>Rosoideae incertae sedis</taxon>
        <taxon>Rosa</taxon>
    </lineage>
</organism>
<dbReference type="GO" id="GO:0004674">
    <property type="term" value="F:protein serine/threonine kinase activity"/>
    <property type="evidence" value="ECO:0007669"/>
    <property type="project" value="UniProtKB-KW"/>
</dbReference>
<accession>A0A2P6Q8K0</accession>
<evidence type="ECO:0000313" key="1">
    <source>
        <dbReference type="EMBL" id="PRQ30496.1"/>
    </source>
</evidence>
<keyword evidence="1" id="KW-0418">Kinase</keyword>
<reference evidence="1 2" key="1">
    <citation type="journal article" date="2018" name="Nat. Genet.">
        <title>The Rosa genome provides new insights in the design of modern roses.</title>
        <authorList>
            <person name="Bendahmane M."/>
        </authorList>
    </citation>
    <scope>NUCLEOTIDE SEQUENCE [LARGE SCALE GENOMIC DNA]</scope>
    <source>
        <strain evidence="2">cv. Old Blush</strain>
    </source>
</reference>
<keyword evidence="1" id="KW-0808">Transferase</keyword>